<comment type="caution">
    <text evidence="1">The sequence shown here is derived from an EMBL/GenBank/DDBJ whole genome shotgun (WGS) entry which is preliminary data.</text>
</comment>
<dbReference type="Proteomes" id="UP000220246">
    <property type="component" value="Unassembled WGS sequence"/>
</dbReference>
<gene>
    <name evidence="1" type="ORF">CRM82_19455</name>
</gene>
<accession>A0A2A7UYW7</accession>
<evidence type="ECO:0000313" key="1">
    <source>
        <dbReference type="EMBL" id="PEH90480.1"/>
    </source>
</evidence>
<proteinExistence type="predicted"/>
<reference evidence="2" key="1">
    <citation type="submission" date="2017-09" db="EMBL/GenBank/DDBJ databases">
        <title>FDA dAtabase for Regulatory Grade micrObial Sequences (FDA-ARGOS): Supporting development and validation of Infectious Disease Dx tests.</title>
        <authorList>
            <person name="Minogue T."/>
            <person name="Wolcott M."/>
            <person name="Wasieloski L."/>
            <person name="Aguilar W."/>
            <person name="Moore D."/>
            <person name="Tallon L."/>
            <person name="Sadzewicz L."/>
            <person name="Ott S."/>
            <person name="Zhao X."/>
            <person name="Nagaraj S."/>
            <person name="Vavikolanu K."/>
            <person name="Aluvathingal J."/>
            <person name="Nadendla S."/>
            <person name="Sichtig H."/>
        </authorList>
    </citation>
    <scope>NUCLEOTIDE SEQUENCE [LARGE SCALE GENOMIC DNA]</scope>
    <source>
        <strain evidence="2">FDAARGOS_394</strain>
    </source>
</reference>
<dbReference type="PANTHER" id="PTHR11803">
    <property type="entry name" value="2-IMINOBUTANOATE/2-IMINOPROPANOATE DEAMINASE RIDA"/>
    <property type="match status" value="1"/>
</dbReference>
<dbReference type="GeneID" id="80802811"/>
<dbReference type="STRING" id="1219032.GCA_001515545_02006"/>
<dbReference type="SUPFAM" id="SSF55298">
    <property type="entry name" value="YjgF-like"/>
    <property type="match status" value="1"/>
</dbReference>
<dbReference type="RefSeq" id="WP_066536848.1">
    <property type="nucleotide sequence ID" value="NZ_PDEA01000001.1"/>
</dbReference>
<dbReference type="AlphaFoldDB" id="A0A2A7UYW7"/>
<sequence length="116" mass="12141">MSTMPALPFSKIRTAAGLAFLSGEMPFAADGNIPEGITAQTHLTLERIAATLATEGLSLADVVSVNVFLTHKEDFAAFNAAYASHFADPLPVRATVCTELVAPARIEIAVVATLRG</sequence>
<dbReference type="EMBL" id="PDEA01000001">
    <property type="protein sequence ID" value="PEH90480.1"/>
    <property type="molecule type" value="Genomic_DNA"/>
</dbReference>
<dbReference type="Pfam" id="PF01042">
    <property type="entry name" value="Ribonuc_L-PSP"/>
    <property type="match status" value="1"/>
</dbReference>
<dbReference type="GO" id="GO:0005829">
    <property type="term" value="C:cytosol"/>
    <property type="evidence" value="ECO:0007669"/>
    <property type="project" value="TreeGrafter"/>
</dbReference>
<protein>
    <submittedName>
        <fullName evidence="1">RidA family protein</fullName>
    </submittedName>
</protein>
<dbReference type="GO" id="GO:0019239">
    <property type="term" value="F:deaminase activity"/>
    <property type="evidence" value="ECO:0007669"/>
    <property type="project" value="TreeGrafter"/>
</dbReference>
<name>A0A2A7UYW7_COMTR</name>
<dbReference type="InterPro" id="IPR035959">
    <property type="entry name" value="RutC-like_sf"/>
</dbReference>
<organism evidence="1 2">
    <name type="scientific">Comamonas terrigena</name>
    <dbReference type="NCBI Taxonomy" id="32013"/>
    <lineage>
        <taxon>Bacteria</taxon>
        <taxon>Pseudomonadati</taxon>
        <taxon>Pseudomonadota</taxon>
        <taxon>Betaproteobacteria</taxon>
        <taxon>Burkholderiales</taxon>
        <taxon>Comamonadaceae</taxon>
        <taxon>Comamonas</taxon>
    </lineage>
</organism>
<dbReference type="Gene3D" id="3.30.1330.40">
    <property type="entry name" value="RutC-like"/>
    <property type="match status" value="1"/>
</dbReference>
<evidence type="ECO:0000313" key="2">
    <source>
        <dbReference type="Proteomes" id="UP000220246"/>
    </source>
</evidence>
<dbReference type="CDD" id="cd00448">
    <property type="entry name" value="YjgF_YER057c_UK114_family"/>
    <property type="match status" value="1"/>
</dbReference>
<keyword evidence="2" id="KW-1185">Reference proteome</keyword>
<dbReference type="OrthoDB" id="9808943at2"/>
<dbReference type="InterPro" id="IPR006175">
    <property type="entry name" value="YjgF/YER057c/UK114"/>
</dbReference>
<dbReference type="PANTHER" id="PTHR11803:SF39">
    <property type="entry name" value="2-IMINOBUTANOATE_2-IMINOPROPANOATE DEAMINASE"/>
    <property type="match status" value="1"/>
</dbReference>